<dbReference type="InterPro" id="IPR023997">
    <property type="entry name" value="TonB-dep_OMP_SusC/RagA_CS"/>
</dbReference>
<evidence type="ECO:0000256" key="4">
    <source>
        <dbReference type="ARBA" id="ARBA00022692"/>
    </source>
</evidence>
<feature type="chain" id="PRO_5041351851" evidence="8">
    <location>
        <begin position="18"/>
        <end position="1095"/>
    </location>
</feature>
<evidence type="ECO:0000256" key="7">
    <source>
        <dbReference type="PROSITE-ProRule" id="PRU01360"/>
    </source>
</evidence>
<evidence type="ECO:0000313" key="10">
    <source>
        <dbReference type="EMBL" id="MCW0484499.1"/>
    </source>
</evidence>
<evidence type="ECO:0000259" key="9">
    <source>
        <dbReference type="Pfam" id="PF07715"/>
    </source>
</evidence>
<comment type="similarity">
    <text evidence="7">Belongs to the TonB-dependent receptor family.</text>
</comment>
<dbReference type="Proteomes" id="UP001163821">
    <property type="component" value="Unassembled WGS sequence"/>
</dbReference>
<keyword evidence="5 7" id="KW-0472">Membrane</keyword>
<dbReference type="SUPFAM" id="SSF56935">
    <property type="entry name" value="Porins"/>
    <property type="match status" value="1"/>
</dbReference>
<accession>A0AA41Y6U9</accession>
<feature type="signal peptide" evidence="8">
    <location>
        <begin position="1"/>
        <end position="17"/>
    </location>
</feature>
<keyword evidence="6 7" id="KW-0998">Cell outer membrane</keyword>
<comment type="subcellular location">
    <subcellularLocation>
        <location evidence="1 7">Cell outer membrane</location>
        <topology evidence="1 7">Multi-pass membrane protein</topology>
    </subcellularLocation>
</comment>
<evidence type="ECO:0000256" key="3">
    <source>
        <dbReference type="ARBA" id="ARBA00022452"/>
    </source>
</evidence>
<name>A0AA41Y6U9_9BACT</name>
<dbReference type="Pfam" id="PF13715">
    <property type="entry name" value="CarbopepD_reg_2"/>
    <property type="match status" value="1"/>
</dbReference>
<dbReference type="EMBL" id="JAPAAF010000039">
    <property type="protein sequence ID" value="MCW0484499.1"/>
    <property type="molecule type" value="Genomic_DNA"/>
</dbReference>
<dbReference type="InterPro" id="IPR012910">
    <property type="entry name" value="Plug_dom"/>
</dbReference>
<dbReference type="SUPFAM" id="SSF49464">
    <property type="entry name" value="Carboxypeptidase regulatory domain-like"/>
    <property type="match status" value="1"/>
</dbReference>
<organism evidence="10 11">
    <name type="scientific">Gaoshiqia sediminis</name>
    <dbReference type="NCBI Taxonomy" id="2986998"/>
    <lineage>
        <taxon>Bacteria</taxon>
        <taxon>Pseudomonadati</taxon>
        <taxon>Bacteroidota</taxon>
        <taxon>Bacteroidia</taxon>
        <taxon>Marinilabiliales</taxon>
        <taxon>Prolixibacteraceae</taxon>
        <taxon>Gaoshiqia</taxon>
    </lineage>
</organism>
<dbReference type="InterPro" id="IPR037066">
    <property type="entry name" value="Plug_dom_sf"/>
</dbReference>
<comment type="caution">
    <text evidence="10">The sequence shown here is derived from an EMBL/GenBank/DDBJ whole genome shotgun (WGS) entry which is preliminary data.</text>
</comment>
<keyword evidence="8" id="KW-0732">Signal</keyword>
<dbReference type="Gene3D" id="2.40.170.20">
    <property type="entry name" value="TonB-dependent receptor, beta-barrel domain"/>
    <property type="match status" value="1"/>
</dbReference>
<sequence length="1095" mass="122400">MKLTWLLILVISLQSTASVWSQTTSISLKGNNTSLQDLFISIENQTGYRFFYNNDEVDVSQKVTIEVTNKTIGVVLNQAFKDLPYTFKELENNLILVERKSGNQSGNNVSQQQIKITGKVTDSSGGILPGVAVVVKGTTQGTVTDVDGNYSLPNVPGEATLVFSFMGMKSVEIEVAGSTNINLVMEEDAIGIEEVVAIGYGTMKRSDLTGAVTKVNMDNFRDQSNVSLVESLHGSVAGLNVSQVNEAGSGPSISIRGRTSISGAQNPLIILDGVIFRGSMIDINPNDIESIDILKDNSAAAVYGSQAANGVIIISTVKASAKKAGKPLINFTAKYSMQTPTLELKPGDADYFVEKISENVWQESRTAESGYTELKEGWDVTPLFKTNDQVQNYLSGMDTDWYGLLTNNNIFINEQNLSISNQTENVNYFASVGYTDQQGYMINEGFERTNARINIENKITDRLTVGLQAFASVSDYSGVTPNLEHRYIMPFEAAYIDGEINPLLDNSSLINPLMRAKADNKDIRQNLFGNIYASYDIPFIKGLTYRINVANNQVTNRYYIFEPYAENSQGSGSKFHSIGNDMSIDHNLTYKHRFNENHKLEITLVYGLEDRKYDDTRAGSSVFVNDRLGYNQLEAGSSELQKAESAAWKESSLFAMSRVFYSFKDKYLFTGTFRRDGFSGFSEDNKFGYFPSGSVGWVASEEPFFKNLSNVMNYMKIRGSYGSSGNRTIGRYQTLAKVSGGYNYVDASGTSIYTQSISSLASPNLKWETTTGINLGIDFGFLNSRIHGSVEYYNNNTKNLLYVVDIPSIGRFDKFPDNLGRIHNSGIEFTISTSNVNTPDFKWTSDFTFSRNRDELKKLLGADNDGDGKEDDLISERLFIGHPLNTIYDYQITGEKYQLDDEIPTGYDYGTNVVVDQNDDGKIDTENDKIIVGYNDPSYRFSITNNFQYKNWSLSFFINSVQGGKNYYMAENDVYNLQFGDQYNLSIPHGYDNYWLPENPGATYQKKSNKQTGSLRGKTFAKRNFIRLQDVSLSYRFKRELLEKIKVSNLRVFFSGKNLLTLTNWEGWDPETGQGITRGGRPVLRSYTIGLNLEF</sequence>
<dbReference type="Gene3D" id="2.170.130.10">
    <property type="entry name" value="TonB-dependent receptor, plug domain"/>
    <property type="match status" value="1"/>
</dbReference>
<keyword evidence="4 7" id="KW-0812">Transmembrane</keyword>
<evidence type="ECO:0000256" key="1">
    <source>
        <dbReference type="ARBA" id="ARBA00004571"/>
    </source>
</evidence>
<dbReference type="Gene3D" id="2.60.40.1120">
    <property type="entry name" value="Carboxypeptidase-like, regulatory domain"/>
    <property type="match status" value="1"/>
</dbReference>
<dbReference type="GO" id="GO:0009279">
    <property type="term" value="C:cell outer membrane"/>
    <property type="evidence" value="ECO:0007669"/>
    <property type="project" value="UniProtKB-SubCell"/>
</dbReference>
<dbReference type="InterPro" id="IPR039426">
    <property type="entry name" value="TonB-dep_rcpt-like"/>
</dbReference>
<keyword evidence="10" id="KW-0675">Receptor</keyword>
<dbReference type="Pfam" id="PF07715">
    <property type="entry name" value="Plug"/>
    <property type="match status" value="1"/>
</dbReference>
<gene>
    <name evidence="10" type="ORF">N2K84_17305</name>
</gene>
<dbReference type="RefSeq" id="WP_282593092.1">
    <property type="nucleotide sequence ID" value="NZ_JAPAAF010000039.1"/>
</dbReference>
<keyword evidence="2 7" id="KW-0813">Transport</keyword>
<dbReference type="InterPro" id="IPR023996">
    <property type="entry name" value="TonB-dep_OMP_SusC/RagA"/>
</dbReference>
<evidence type="ECO:0000256" key="2">
    <source>
        <dbReference type="ARBA" id="ARBA00022448"/>
    </source>
</evidence>
<dbReference type="AlphaFoldDB" id="A0AA41Y6U9"/>
<dbReference type="InterPro" id="IPR008969">
    <property type="entry name" value="CarboxyPept-like_regulatory"/>
</dbReference>
<dbReference type="PROSITE" id="PS52016">
    <property type="entry name" value="TONB_DEPENDENT_REC_3"/>
    <property type="match status" value="1"/>
</dbReference>
<reference evidence="10" key="1">
    <citation type="submission" date="2022-10" db="EMBL/GenBank/DDBJ databases">
        <title>Gaoshiqiia sediminis gen. nov., sp. nov., isolated from coastal sediment.</title>
        <authorList>
            <person name="Yu W.X."/>
            <person name="Mu D.S."/>
            <person name="Du J.Z."/>
            <person name="Liang Y.Q."/>
        </authorList>
    </citation>
    <scope>NUCLEOTIDE SEQUENCE</scope>
    <source>
        <strain evidence="10">A06</strain>
    </source>
</reference>
<protein>
    <submittedName>
        <fullName evidence="10">TonB-dependent receptor</fullName>
    </submittedName>
</protein>
<dbReference type="NCBIfam" id="TIGR04056">
    <property type="entry name" value="OMP_RagA_SusC"/>
    <property type="match status" value="1"/>
</dbReference>
<proteinExistence type="inferred from homology"/>
<feature type="domain" description="TonB-dependent receptor plug" evidence="9">
    <location>
        <begin position="205"/>
        <end position="311"/>
    </location>
</feature>
<dbReference type="InterPro" id="IPR036942">
    <property type="entry name" value="Beta-barrel_TonB_sf"/>
</dbReference>
<keyword evidence="11" id="KW-1185">Reference proteome</keyword>
<keyword evidence="3 7" id="KW-1134">Transmembrane beta strand</keyword>
<evidence type="ECO:0000256" key="8">
    <source>
        <dbReference type="SAM" id="SignalP"/>
    </source>
</evidence>
<evidence type="ECO:0000256" key="5">
    <source>
        <dbReference type="ARBA" id="ARBA00023136"/>
    </source>
</evidence>
<dbReference type="NCBIfam" id="TIGR04057">
    <property type="entry name" value="SusC_RagA_signa"/>
    <property type="match status" value="1"/>
</dbReference>
<evidence type="ECO:0000256" key="6">
    <source>
        <dbReference type="ARBA" id="ARBA00023237"/>
    </source>
</evidence>
<evidence type="ECO:0000313" key="11">
    <source>
        <dbReference type="Proteomes" id="UP001163821"/>
    </source>
</evidence>